<evidence type="ECO:0000313" key="4">
    <source>
        <dbReference type="Proteomes" id="UP000315235"/>
    </source>
</evidence>
<dbReference type="GO" id="GO:0016491">
    <property type="term" value="F:oxidoreductase activity"/>
    <property type="evidence" value="ECO:0007669"/>
    <property type="project" value="UniProtKB-KW"/>
</dbReference>
<dbReference type="RefSeq" id="WP_143489725.1">
    <property type="nucleotide sequence ID" value="NZ_VJOY01000015.1"/>
</dbReference>
<keyword evidence="1" id="KW-0560">Oxidoreductase</keyword>
<evidence type="ECO:0000256" key="1">
    <source>
        <dbReference type="ARBA" id="ARBA00023002"/>
    </source>
</evidence>
<dbReference type="PROSITE" id="PS51085">
    <property type="entry name" value="2FE2S_FER_2"/>
    <property type="match status" value="1"/>
</dbReference>
<proteinExistence type="predicted"/>
<dbReference type="AlphaFoldDB" id="A0A553GVB0"/>
<organism evidence="3 4">
    <name type="scientific">Pseudomonas mangiferae</name>
    <dbReference type="NCBI Taxonomy" id="2593654"/>
    <lineage>
        <taxon>Bacteria</taxon>
        <taxon>Pseudomonadati</taxon>
        <taxon>Pseudomonadota</taxon>
        <taxon>Gammaproteobacteria</taxon>
        <taxon>Pseudomonadales</taxon>
        <taxon>Pseudomonadaceae</taxon>
        <taxon>Pseudomonas</taxon>
    </lineage>
</organism>
<gene>
    <name evidence="3" type="ORF">FM069_17780</name>
</gene>
<dbReference type="OrthoDB" id="573392at2"/>
<comment type="caution">
    <text evidence="3">The sequence shown here is derived from an EMBL/GenBank/DDBJ whole genome shotgun (WGS) entry which is preliminary data.</text>
</comment>
<dbReference type="Pfam" id="PF13510">
    <property type="entry name" value="Fer2_4"/>
    <property type="match status" value="1"/>
</dbReference>
<evidence type="ECO:0000259" key="2">
    <source>
        <dbReference type="PROSITE" id="PS51085"/>
    </source>
</evidence>
<dbReference type="InterPro" id="IPR042204">
    <property type="entry name" value="2Fe-2S-bd_N"/>
</dbReference>
<sequence length="78" mass="8271">MIDVHLDGRPLRVAPGTTVAAALCLGGDGSSRTSVGGQRRAPFCGMGVCQECRVEIDGQRRLACQTLCQPGMRVETRP</sequence>
<dbReference type="InterPro" id="IPR001041">
    <property type="entry name" value="2Fe-2S_ferredoxin-type"/>
</dbReference>
<dbReference type="InterPro" id="IPR036010">
    <property type="entry name" value="2Fe-2S_ferredoxin-like_sf"/>
</dbReference>
<dbReference type="Proteomes" id="UP000315235">
    <property type="component" value="Unassembled WGS sequence"/>
</dbReference>
<reference evidence="3 4" key="1">
    <citation type="submission" date="2019-07" db="EMBL/GenBank/DDBJ databases">
        <title>Pseudomonas mangiferae sp. nov., isolated from bark of mango tree in Thailand.</title>
        <authorList>
            <person name="Srisuk N."/>
            <person name="Anurat P."/>
        </authorList>
    </citation>
    <scope>NUCLEOTIDE SEQUENCE [LARGE SCALE GENOMIC DNA]</scope>
    <source>
        <strain evidence="3 4">DMKU_BBB3-04</strain>
    </source>
</reference>
<evidence type="ECO:0000313" key="3">
    <source>
        <dbReference type="EMBL" id="TRX73454.1"/>
    </source>
</evidence>
<protein>
    <submittedName>
        <fullName evidence="3">(2Fe-2S)-binding protein</fullName>
    </submittedName>
</protein>
<dbReference type="GO" id="GO:0051536">
    <property type="term" value="F:iron-sulfur cluster binding"/>
    <property type="evidence" value="ECO:0007669"/>
    <property type="project" value="InterPro"/>
</dbReference>
<name>A0A553GVB0_9PSED</name>
<accession>A0A553GVB0</accession>
<feature type="domain" description="2Fe-2S ferredoxin-type" evidence="2">
    <location>
        <begin position="1"/>
        <end position="78"/>
    </location>
</feature>
<keyword evidence="4" id="KW-1185">Reference proteome</keyword>
<dbReference type="Gene3D" id="3.10.20.440">
    <property type="entry name" value="2Fe-2S iron-sulphur cluster binding domain, sarcosine oxidase, alpha subunit, N-terminal domain"/>
    <property type="match status" value="1"/>
</dbReference>
<dbReference type="EMBL" id="VJOY01000015">
    <property type="protein sequence ID" value="TRX73454.1"/>
    <property type="molecule type" value="Genomic_DNA"/>
</dbReference>
<dbReference type="SUPFAM" id="SSF54292">
    <property type="entry name" value="2Fe-2S ferredoxin-like"/>
    <property type="match status" value="1"/>
</dbReference>